<dbReference type="EMBL" id="GDID01007816">
    <property type="protein sequence ID" value="JAP88790.1"/>
    <property type="molecule type" value="Transcribed_RNA"/>
</dbReference>
<dbReference type="AlphaFoldDB" id="A0A146JW49"/>
<feature type="non-terminal residue" evidence="2">
    <location>
        <position position="1"/>
    </location>
</feature>
<organism evidence="2">
    <name type="scientific">Trepomonas sp. PC1</name>
    <dbReference type="NCBI Taxonomy" id="1076344"/>
    <lineage>
        <taxon>Eukaryota</taxon>
        <taxon>Metamonada</taxon>
        <taxon>Diplomonadida</taxon>
        <taxon>Hexamitidae</taxon>
        <taxon>Hexamitinae</taxon>
        <taxon>Trepomonas</taxon>
    </lineage>
</organism>
<protein>
    <submittedName>
        <fullName evidence="2">Uncharacterized protein</fullName>
    </submittedName>
</protein>
<feature type="transmembrane region" description="Helical" evidence="1">
    <location>
        <begin position="136"/>
        <end position="159"/>
    </location>
</feature>
<feature type="transmembrane region" description="Helical" evidence="1">
    <location>
        <begin position="52"/>
        <end position="72"/>
    </location>
</feature>
<keyword evidence="1" id="KW-0812">Transmembrane</keyword>
<feature type="transmembrane region" description="Helical" evidence="1">
    <location>
        <begin position="235"/>
        <end position="256"/>
    </location>
</feature>
<feature type="transmembrane region" description="Helical" evidence="1">
    <location>
        <begin position="92"/>
        <end position="115"/>
    </location>
</feature>
<name>A0A146JW49_9EUKA</name>
<keyword evidence="1" id="KW-1133">Transmembrane helix</keyword>
<feature type="transmembrane region" description="Helical" evidence="1">
    <location>
        <begin position="276"/>
        <end position="295"/>
    </location>
</feature>
<keyword evidence="1" id="KW-0472">Membrane</keyword>
<sequence>YFGKNCASWSNLSPAIIWIGIAFSILLFIVMVTTTIYAFYKLHRYKGIEGQIMFDIYTIICSFLALIIVAPFRVTFWVQSYVKFIDHTAPAVIYQCFNRVSMIFVFLSQSSYLFTLIQIVATTPPTWMQKISEKGVYVLVLVFSGAIYIGGILSIIGIAFNKSPPSPNGSYGVLYDINIWFYVISSIVAAILLFIFSICAIKQYQSTKKKEIDKMLTDQSQKEKHKKLAQLYKNVVYAMWTFPILVIANVLRSIMLMWRYCSDIWLNSNLFSTLNYLVPDLLIGTCIPLIQFFSLKLKIVIKEEREIERNKHEQDQIYVEE</sequence>
<proteinExistence type="predicted"/>
<evidence type="ECO:0000256" key="1">
    <source>
        <dbReference type="SAM" id="Phobius"/>
    </source>
</evidence>
<evidence type="ECO:0000313" key="2">
    <source>
        <dbReference type="EMBL" id="JAP88790.1"/>
    </source>
</evidence>
<accession>A0A146JW49</accession>
<gene>
    <name evidence="2" type="ORF">TPC1_31715</name>
</gene>
<feature type="transmembrane region" description="Helical" evidence="1">
    <location>
        <begin position="179"/>
        <end position="201"/>
    </location>
</feature>
<reference evidence="2" key="1">
    <citation type="submission" date="2015-07" db="EMBL/GenBank/DDBJ databases">
        <title>Adaptation to a free-living lifestyle via gene acquisitions in the diplomonad Trepomonas sp. PC1.</title>
        <authorList>
            <person name="Xu F."/>
            <person name="Jerlstrom-Hultqvist J."/>
            <person name="Kolisko M."/>
            <person name="Simpson A.G.B."/>
            <person name="Roger A.J."/>
            <person name="Svard S.G."/>
            <person name="Andersson J.O."/>
        </authorList>
    </citation>
    <scope>NUCLEOTIDE SEQUENCE</scope>
    <source>
        <strain evidence="2">PC1</strain>
    </source>
</reference>
<feature type="transmembrane region" description="Helical" evidence="1">
    <location>
        <begin position="15"/>
        <end position="40"/>
    </location>
</feature>